<accession>A0A0D8XT84</accession>
<organism evidence="4 5">
    <name type="scientific">Dictyocaulus viviparus</name>
    <name type="common">Bovine lungworm</name>
    <dbReference type="NCBI Taxonomy" id="29172"/>
    <lineage>
        <taxon>Eukaryota</taxon>
        <taxon>Metazoa</taxon>
        <taxon>Ecdysozoa</taxon>
        <taxon>Nematoda</taxon>
        <taxon>Chromadorea</taxon>
        <taxon>Rhabditida</taxon>
        <taxon>Rhabditina</taxon>
        <taxon>Rhabditomorpha</taxon>
        <taxon>Strongyloidea</taxon>
        <taxon>Metastrongylidae</taxon>
        <taxon>Dictyocaulus</taxon>
    </lineage>
</organism>
<dbReference type="InterPro" id="IPR036265">
    <property type="entry name" value="HIT-like_sf"/>
</dbReference>
<dbReference type="GO" id="GO:0047710">
    <property type="term" value="F:bis(5'-adenosyl)-triphosphatase activity"/>
    <property type="evidence" value="ECO:0007669"/>
    <property type="project" value="TreeGrafter"/>
</dbReference>
<sequence>MSYGHSMVVDPWGTVVAQCSDRIDMCFAEIDLSYVDEIRTMQPVFSHRRSDLYSLHVNEVDTKIVPLRFADFSIPEQSIFYRSAYSFAFVNLKPVLNGHVLISPKRVCYHLTDLSDEETADLFIVSKKVQKMLEKVSLPCIFNR</sequence>
<dbReference type="OrthoDB" id="680339at2759"/>
<evidence type="ECO:0000313" key="4">
    <source>
        <dbReference type="EMBL" id="KJH47032.1"/>
    </source>
</evidence>
<dbReference type="PANTHER" id="PTHR23088">
    <property type="entry name" value="NITRILASE-RELATED"/>
    <property type="match status" value="1"/>
</dbReference>
<dbReference type="InterPro" id="IPR036526">
    <property type="entry name" value="C-N_Hydrolase_sf"/>
</dbReference>
<proteinExistence type="predicted"/>
<reference evidence="5" key="2">
    <citation type="journal article" date="2016" name="Sci. Rep.">
        <title>Dictyocaulus viviparus genome, variome and transcriptome elucidate lungworm biology and support future intervention.</title>
        <authorList>
            <person name="McNulty S.N."/>
            <person name="Strube C."/>
            <person name="Rosa B.A."/>
            <person name="Martin J.C."/>
            <person name="Tyagi R."/>
            <person name="Choi Y.J."/>
            <person name="Wang Q."/>
            <person name="Hallsworth Pepin K."/>
            <person name="Zhang X."/>
            <person name="Ozersky P."/>
            <person name="Wilson R.K."/>
            <person name="Sternberg P.W."/>
            <person name="Gasser R.B."/>
            <person name="Mitreva M."/>
        </authorList>
    </citation>
    <scope>NUCLEOTIDE SEQUENCE [LARGE SCALE GENOMIC DNA]</scope>
    <source>
        <strain evidence="5">HannoverDv2000</strain>
    </source>
</reference>
<dbReference type="AlphaFoldDB" id="A0A0D8XT84"/>
<dbReference type="Pfam" id="PF00795">
    <property type="entry name" value="CN_hydrolase"/>
    <property type="match status" value="1"/>
</dbReference>
<reference evidence="4 5" key="1">
    <citation type="submission" date="2013-11" db="EMBL/GenBank/DDBJ databases">
        <title>Draft genome of the bovine lungworm Dictyocaulus viviparus.</title>
        <authorList>
            <person name="Mitreva M."/>
        </authorList>
    </citation>
    <scope>NUCLEOTIDE SEQUENCE [LARGE SCALE GENOMIC DNA]</scope>
    <source>
        <strain evidence="4 5">HannoverDv2000</strain>
    </source>
</reference>
<dbReference type="PROSITE" id="PS50263">
    <property type="entry name" value="CN_HYDROLASE"/>
    <property type="match status" value="1"/>
</dbReference>
<evidence type="ECO:0000256" key="1">
    <source>
        <dbReference type="PROSITE-ProRule" id="PRU00464"/>
    </source>
</evidence>
<keyword evidence="5" id="KW-1185">Reference proteome</keyword>
<dbReference type="Pfam" id="PF01230">
    <property type="entry name" value="HIT"/>
    <property type="match status" value="1"/>
</dbReference>
<evidence type="ECO:0000259" key="3">
    <source>
        <dbReference type="PROSITE" id="PS51084"/>
    </source>
</evidence>
<feature type="domain" description="CN hydrolase" evidence="2">
    <location>
        <begin position="1"/>
        <end position="32"/>
    </location>
</feature>
<dbReference type="Gene3D" id="3.60.110.10">
    <property type="entry name" value="Carbon-nitrogen hydrolase"/>
    <property type="match status" value="1"/>
</dbReference>
<evidence type="ECO:0000313" key="5">
    <source>
        <dbReference type="Proteomes" id="UP000053766"/>
    </source>
</evidence>
<dbReference type="STRING" id="29172.A0A0D8XT84"/>
<dbReference type="GO" id="GO:0006139">
    <property type="term" value="P:nucleobase-containing compound metabolic process"/>
    <property type="evidence" value="ECO:0007669"/>
    <property type="project" value="TreeGrafter"/>
</dbReference>
<gene>
    <name evidence="4" type="ORF">DICVIV_06884</name>
</gene>
<dbReference type="Gene3D" id="3.30.428.10">
    <property type="entry name" value="HIT-like"/>
    <property type="match status" value="1"/>
</dbReference>
<evidence type="ECO:0000259" key="2">
    <source>
        <dbReference type="PROSITE" id="PS50263"/>
    </source>
</evidence>
<dbReference type="Proteomes" id="UP000053766">
    <property type="component" value="Unassembled WGS sequence"/>
</dbReference>
<dbReference type="PROSITE" id="PS51084">
    <property type="entry name" value="HIT_2"/>
    <property type="match status" value="1"/>
</dbReference>
<dbReference type="InterPro" id="IPR003010">
    <property type="entry name" value="C-N_Hydrolase"/>
</dbReference>
<dbReference type="PANTHER" id="PTHR23088:SF27">
    <property type="entry name" value="DEAMINATED GLUTATHIONE AMIDASE"/>
    <property type="match status" value="1"/>
</dbReference>
<feature type="domain" description="HIT" evidence="3">
    <location>
        <begin position="65"/>
        <end position="144"/>
    </location>
</feature>
<protein>
    <submittedName>
        <fullName evidence="4">Histidine triad domain protein</fullName>
    </submittedName>
</protein>
<dbReference type="SUPFAM" id="SSF54197">
    <property type="entry name" value="HIT-like"/>
    <property type="match status" value="1"/>
</dbReference>
<dbReference type="InterPro" id="IPR011146">
    <property type="entry name" value="HIT-like"/>
</dbReference>
<comment type="caution">
    <text evidence="1">Lacks conserved residue(s) required for the propagation of feature annotation.</text>
</comment>
<name>A0A0D8XT84_DICVI</name>
<dbReference type="EMBL" id="KN716323">
    <property type="protein sequence ID" value="KJH47032.1"/>
    <property type="molecule type" value="Genomic_DNA"/>
</dbReference>
<dbReference type="SUPFAM" id="SSF56317">
    <property type="entry name" value="Carbon-nitrogen hydrolase"/>
    <property type="match status" value="1"/>
</dbReference>